<reference evidence="2" key="1">
    <citation type="submission" date="2014-06" db="EMBL/GenBank/DDBJ databases">
        <authorList>
            <person name="Urmite Genomes Urmite Genomes"/>
        </authorList>
    </citation>
    <scope>NUCLEOTIDE SEQUENCE</scope>
</reference>
<dbReference type="InterPro" id="IPR003848">
    <property type="entry name" value="DUF218"/>
</dbReference>
<dbReference type="InterPro" id="IPR051599">
    <property type="entry name" value="Cell_Envelope_Assoc"/>
</dbReference>
<protein>
    <recommendedName>
        <fullName evidence="1">DUF218 domain-containing protein</fullName>
    </recommendedName>
</protein>
<dbReference type="Gene3D" id="3.40.50.620">
    <property type="entry name" value="HUPs"/>
    <property type="match status" value="1"/>
</dbReference>
<dbReference type="CDD" id="cd06259">
    <property type="entry name" value="YdcF-like"/>
    <property type="match status" value="1"/>
</dbReference>
<feature type="domain" description="DUF218" evidence="1">
    <location>
        <begin position="40"/>
        <end position="171"/>
    </location>
</feature>
<dbReference type="AlphaFoldDB" id="A0A078LDQ3"/>
<evidence type="ECO:0000259" key="1">
    <source>
        <dbReference type="Pfam" id="PF02698"/>
    </source>
</evidence>
<organism evidence="2">
    <name type="scientific">Citrobacter koseri</name>
    <name type="common">Citrobacter diversus</name>
    <dbReference type="NCBI Taxonomy" id="545"/>
    <lineage>
        <taxon>Bacteria</taxon>
        <taxon>Pseudomonadati</taxon>
        <taxon>Pseudomonadota</taxon>
        <taxon>Gammaproteobacteria</taxon>
        <taxon>Enterobacterales</taxon>
        <taxon>Enterobacteriaceae</taxon>
        <taxon>Citrobacter</taxon>
    </lineage>
</organism>
<accession>A0A078LDQ3</accession>
<dbReference type="PATRIC" id="fig|545.12.peg.1482"/>
<dbReference type="PANTHER" id="PTHR30336">
    <property type="entry name" value="INNER MEMBRANE PROTEIN, PROBABLE PERMEASE"/>
    <property type="match status" value="1"/>
</dbReference>
<dbReference type="Pfam" id="PF02698">
    <property type="entry name" value="DUF218"/>
    <property type="match status" value="1"/>
</dbReference>
<dbReference type="GO" id="GO:0005886">
    <property type="term" value="C:plasma membrane"/>
    <property type="evidence" value="ECO:0007669"/>
    <property type="project" value="TreeGrafter"/>
</dbReference>
<gene>
    <name evidence="2" type="ORF">BN1086_01478</name>
</gene>
<dbReference type="Gene3D" id="1.10.3620.10">
    <property type="entry name" value="YdcF like domain"/>
    <property type="match status" value="1"/>
</dbReference>
<sequence length="266" mass="29137">MRMRPFPALSSATLEASNTLGHWLAQNDFSGDAPYQADCVVLAGNAVIPAIDAACNIAKAQQIPLLISGGIGHSTTFLYAAIAGHPRYNTIRTTGRTEAKILADIAHQFWQIPTENIWPEDKSTNCGENAQFSCALIGQVSAPINTAIIVQDPTMQRRTMATFRRVTCDAPDSPRWLSYPGIVPTLCQHDDGVDFAGEQKGLWSVDRYLSLIAGELPRLRDDETGYGPRGRDFIVHVDIPADVEAAWQTLQNDADLIETMNSRSLR</sequence>
<dbReference type="EMBL" id="LK931336">
    <property type="protein sequence ID" value="CDZ83362.1"/>
    <property type="molecule type" value="Genomic_DNA"/>
</dbReference>
<dbReference type="PANTHER" id="PTHR30336:SF20">
    <property type="entry name" value="DUF218 DOMAIN-CONTAINING PROTEIN"/>
    <property type="match status" value="1"/>
</dbReference>
<dbReference type="InterPro" id="IPR014729">
    <property type="entry name" value="Rossmann-like_a/b/a_fold"/>
</dbReference>
<evidence type="ECO:0000313" key="2">
    <source>
        <dbReference type="EMBL" id="CDZ83362.1"/>
    </source>
</evidence>
<proteinExistence type="predicted"/>
<name>A0A078LDQ3_CITKO</name>